<dbReference type="Proteomes" id="UP000502004">
    <property type="component" value="Chromosome"/>
</dbReference>
<dbReference type="Pfam" id="PF01710">
    <property type="entry name" value="HTH_Tnp_IS630"/>
    <property type="match status" value="1"/>
</dbReference>
<sequence length="96" mass="11303">MTYSLDFRKKVLSIKESEGLTYQATADRFKISKNSVYLWSKQINPKVTKSRPEIKLTQAKLLDDIRAYPDDYQYERAQTVLPNLVILWINEDKAFN</sequence>
<dbReference type="SUPFAM" id="SSF46689">
    <property type="entry name" value="Homeodomain-like"/>
    <property type="match status" value="1"/>
</dbReference>
<dbReference type="AlphaFoldDB" id="A0AAE6YJC2"/>
<protein>
    <submittedName>
        <fullName evidence="2">Transposase</fullName>
    </submittedName>
</protein>
<evidence type="ECO:0000313" key="3">
    <source>
        <dbReference type="Proteomes" id="UP000502004"/>
    </source>
</evidence>
<proteinExistence type="predicted"/>
<keyword evidence="3" id="KW-1185">Reference proteome</keyword>
<dbReference type="InterPro" id="IPR002622">
    <property type="entry name" value="Transposase_14"/>
</dbReference>
<dbReference type="EMBL" id="CP038241">
    <property type="protein sequence ID" value="QIV95817.1"/>
    <property type="molecule type" value="Genomic_DNA"/>
</dbReference>
<reference evidence="2 3" key="1">
    <citation type="submission" date="2019-03" db="EMBL/GenBank/DDBJ databases">
        <title>Complete Genome Sequence of Allofrancisella inopinata Strain SYSU YG23 Isolated from Water-Cooling Systems in China.</title>
        <authorList>
            <person name="Ohrman C."/>
            <person name="Uneklint I."/>
            <person name="Sjodin A."/>
        </authorList>
    </citation>
    <scope>NUCLEOTIDE SEQUENCE [LARGE SCALE GENOMIC DNA]</scope>
    <source>
        <strain evidence="2 3">SYSU YG23</strain>
    </source>
</reference>
<name>A0AAE6YJC2_9GAMM</name>
<dbReference type="InterPro" id="IPR009057">
    <property type="entry name" value="Homeodomain-like_sf"/>
</dbReference>
<feature type="domain" description="Transposase Synechocystis PCC 6803" evidence="1">
    <location>
        <begin position="1"/>
        <end position="78"/>
    </location>
</feature>
<gene>
    <name evidence="2" type="ORF">E4K63_02825</name>
</gene>
<evidence type="ECO:0000259" key="1">
    <source>
        <dbReference type="Pfam" id="PF01710"/>
    </source>
</evidence>
<dbReference type="RefSeq" id="WP_133941135.1">
    <property type="nucleotide sequence ID" value="NZ_CP038241.1"/>
</dbReference>
<organism evidence="2 3">
    <name type="scientific">Allofrancisella inopinata</name>
    <dbReference type="NCBI Taxonomy" id="1085647"/>
    <lineage>
        <taxon>Bacteria</taxon>
        <taxon>Pseudomonadati</taxon>
        <taxon>Pseudomonadota</taxon>
        <taxon>Gammaproteobacteria</taxon>
        <taxon>Thiotrichales</taxon>
        <taxon>Francisellaceae</taxon>
        <taxon>Allofrancisella</taxon>
    </lineage>
</organism>
<dbReference type="KEGG" id="aii:E4K63_02825"/>
<evidence type="ECO:0000313" key="2">
    <source>
        <dbReference type="EMBL" id="QIV95817.1"/>
    </source>
</evidence>
<accession>A0AAE6YJC2</accession>